<gene>
    <name evidence="8" type="ORF">ACRE_069260</name>
</gene>
<dbReference type="EMBL" id="JPKY01000097">
    <property type="protein sequence ID" value="KFH42341.1"/>
    <property type="molecule type" value="Genomic_DNA"/>
</dbReference>
<evidence type="ECO:0000256" key="7">
    <source>
        <dbReference type="SAM" id="SignalP"/>
    </source>
</evidence>
<dbReference type="Pfam" id="PF00450">
    <property type="entry name" value="Peptidase_S10"/>
    <property type="match status" value="1"/>
</dbReference>
<keyword evidence="2 8" id="KW-0121">Carboxypeptidase</keyword>
<evidence type="ECO:0000256" key="4">
    <source>
        <dbReference type="ARBA" id="ARBA00022801"/>
    </source>
</evidence>
<comment type="similarity">
    <text evidence="1">Belongs to the peptidase S10 family.</text>
</comment>
<dbReference type="GO" id="GO:0000324">
    <property type="term" value="C:fungal-type vacuole"/>
    <property type="evidence" value="ECO:0007669"/>
    <property type="project" value="TreeGrafter"/>
</dbReference>
<dbReference type="Gene3D" id="3.40.50.1820">
    <property type="entry name" value="alpha/beta hydrolase"/>
    <property type="match status" value="1"/>
</dbReference>
<feature type="region of interest" description="Disordered" evidence="6">
    <location>
        <begin position="606"/>
        <end position="670"/>
    </location>
</feature>
<keyword evidence="7" id="KW-0732">Signal</keyword>
<reference evidence="9" key="1">
    <citation type="journal article" date="2014" name="Genome Announc.">
        <title>Genome sequence and annotation of Acremonium chrysogenum, producer of the beta-lactam antibiotic cephalosporin C.</title>
        <authorList>
            <person name="Terfehr D."/>
            <person name="Dahlmann T.A."/>
            <person name="Specht T."/>
            <person name="Zadra I."/>
            <person name="Kuernsteiner H."/>
            <person name="Kueck U."/>
        </authorList>
    </citation>
    <scope>NUCLEOTIDE SEQUENCE [LARGE SCALE GENOMIC DNA]</scope>
    <source>
        <strain evidence="9">ATCC 11550 / CBS 779.69 / DSM 880 / IAM 14645 / JCM 23072 / IMI 49137</strain>
    </source>
</reference>
<dbReference type="GO" id="GO:0004185">
    <property type="term" value="F:serine-type carboxypeptidase activity"/>
    <property type="evidence" value="ECO:0007669"/>
    <property type="project" value="InterPro"/>
</dbReference>
<feature type="signal peptide" evidence="7">
    <location>
        <begin position="1"/>
        <end position="19"/>
    </location>
</feature>
<evidence type="ECO:0000256" key="5">
    <source>
        <dbReference type="ARBA" id="ARBA00023180"/>
    </source>
</evidence>
<evidence type="ECO:0000256" key="3">
    <source>
        <dbReference type="ARBA" id="ARBA00022670"/>
    </source>
</evidence>
<dbReference type="SUPFAM" id="SSF53474">
    <property type="entry name" value="alpha/beta-Hydrolases"/>
    <property type="match status" value="1"/>
</dbReference>
<dbReference type="AlphaFoldDB" id="A0A086SZ09"/>
<feature type="chain" id="PRO_5001815242" evidence="7">
    <location>
        <begin position="20"/>
        <end position="670"/>
    </location>
</feature>
<evidence type="ECO:0000256" key="2">
    <source>
        <dbReference type="ARBA" id="ARBA00022645"/>
    </source>
</evidence>
<feature type="compositionally biased region" description="Basic and acidic residues" evidence="6">
    <location>
        <begin position="628"/>
        <end position="643"/>
    </location>
</feature>
<keyword evidence="5" id="KW-0325">Glycoprotein</keyword>
<dbReference type="Proteomes" id="UP000029964">
    <property type="component" value="Unassembled WGS sequence"/>
</dbReference>
<dbReference type="InterPro" id="IPR029058">
    <property type="entry name" value="AB_hydrolase_fold"/>
</dbReference>
<comment type="caution">
    <text evidence="8">The sequence shown here is derived from an EMBL/GenBank/DDBJ whole genome shotgun (WGS) entry which is preliminary data.</text>
</comment>
<organism evidence="8 9">
    <name type="scientific">Hapsidospora chrysogenum (strain ATCC 11550 / CBS 779.69 / DSM 880 / IAM 14645 / JCM 23072 / IMI 49137)</name>
    <name type="common">Acremonium chrysogenum</name>
    <dbReference type="NCBI Taxonomy" id="857340"/>
    <lineage>
        <taxon>Eukaryota</taxon>
        <taxon>Fungi</taxon>
        <taxon>Dikarya</taxon>
        <taxon>Ascomycota</taxon>
        <taxon>Pezizomycotina</taxon>
        <taxon>Sordariomycetes</taxon>
        <taxon>Hypocreomycetidae</taxon>
        <taxon>Hypocreales</taxon>
        <taxon>Bionectriaceae</taxon>
        <taxon>Hapsidospora</taxon>
    </lineage>
</organism>
<dbReference type="PANTHER" id="PTHR11802:SF64">
    <property type="entry name" value="CARBOXYPEPTIDASE"/>
    <property type="match status" value="1"/>
</dbReference>
<evidence type="ECO:0000313" key="9">
    <source>
        <dbReference type="Proteomes" id="UP000029964"/>
    </source>
</evidence>
<keyword evidence="3" id="KW-0645">Protease</keyword>
<proteinExistence type="inferred from homology"/>
<dbReference type="GO" id="GO:0006508">
    <property type="term" value="P:proteolysis"/>
    <property type="evidence" value="ECO:0007669"/>
    <property type="project" value="UniProtKB-KW"/>
</dbReference>
<keyword evidence="9" id="KW-1185">Reference proteome</keyword>
<evidence type="ECO:0000256" key="1">
    <source>
        <dbReference type="ARBA" id="ARBA00009431"/>
    </source>
</evidence>
<sequence length="670" mass="72317">MRPSTLALLGLAWSASAAAQTFVPAPKAHDTVSSKILQGAEISYKQTSICETTEGVKSYAGYLTLPKKVLEDAEGWDDDQSAHIFFWYFEARSDPKTAPTSIYLGGGPGTTSFDGMSDFPCYVNPDSNSTTLNEHSWNNNVNMLYIDQPLGTGFSYVSLLNGTMDYLTSTFTPVESEDDLPELNATTVQATLDVTGTLDPTYLTVLPLTTMSAARTMWKFVQVWFHEFPERNTENDELSLWTASYGGFYGPAFFSYFADQNKLIQDGKHPVPNARALKLGTLGLLDACIDVKAMARGYPEFAYNNTFGIEVYPEEVYNEVMELIEAPEEGCVALIDGCRSLAEEGDPQSFGLNETVNAACLAATDVCFNKVQGALQVYSDRSPFDITMVNISQYPPDYRTAFFNQRWVQEELGVPLNFTASSQAIVASFFTITGDPMVRTLSSLEHVLDSGVNVAMVYGDRYGGEDVSLALDFPTAESFHSAGYEPIATNASYDGGLVREAGSLSFSRIFQAGHGVAGYQPETMYHVFGRAMSRRDVATGKVDLSETTDYASDGPRSVRNVTNELPEPELSVCHVDKAPISCTSEQLAALADGSALVEYGIVVEPEGTSGQELDGGEGSSNGDGDADAGEKAAGDDDAKEDRPGAAASTYVKGPESRLLDGNITSTATEA</sequence>
<dbReference type="OrthoDB" id="443318at2759"/>
<dbReference type="HOGENOM" id="CLU_008523_10_3_1"/>
<evidence type="ECO:0000256" key="6">
    <source>
        <dbReference type="SAM" id="MobiDB-lite"/>
    </source>
</evidence>
<dbReference type="PANTHER" id="PTHR11802">
    <property type="entry name" value="SERINE PROTEASE FAMILY S10 SERINE CARBOXYPEPTIDASE"/>
    <property type="match status" value="1"/>
</dbReference>
<dbReference type="STRING" id="857340.A0A086SZ09"/>
<protein>
    <submittedName>
        <fullName evidence="8">Carboxypeptidase S1 A-like protein</fullName>
    </submittedName>
</protein>
<evidence type="ECO:0000313" key="8">
    <source>
        <dbReference type="EMBL" id="KFH42341.1"/>
    </source>
</evidence>
<name>A0A086SZ09_HAPC1</name>
<dbReference type="PRINTS" id="PR00724">
    <property type="entry name" value="CRBOXYPTASEC"/>
</dbReference>
<dbReference type="InterPro" id="IPR001563">
    <property type="entry name" value="Peptidase_S10"/>
</dbReference>
<keyword evidence="4" id="KW-0378">Hydrolase</keyword>
<accession>A0A086SZ09</accession>